<dbReference type="GO" id="GO:0008233">
    <property type="term" value="F:peptidase activity"/>
    <property type="evidence" value="ECO:0007669"/>
    <property type="project" value="UniProtKB-KW"/>
</dbReference>
<keyword evidence="6" id="KW-1185">Reference proteome</keyword>
<feature type="domain" description="Prohead serine protease" evidence="4">
    <location>
        <begin position="1"/>
        <end position="49"/>
    </location>
</feature>
<protein>
    <submittedName>
        <fullName evidence="5">HK97 family phage prohead protease</fullName>
    </submittedName>
</protein>
<keyword evidence="3" id="KW-0378">Hydrolase</keyword>
<proteinExistence type="predicted"/>
<dbReference type="RefSeq" id="WP_323733021.1">
    <property type="nucleotide sequence ID" value="NZ_CP110820.1"/>
</dbReference>
<evidence type="ECO:0000256" key="1">
    <source>
        <dbReference type="ARBA" id="ARBA00022612"/>
    </source>
</evidence>
<gene>
    <name evidence="5" type="ORF">Bandiella_00192</name>
</gene>
<keyword evidence="1" id="KW-1188">Viral release from host cell</keyword>
<dbReference type="EMBL" id="CP110820">
    <property type="protein sequence ID" value="WPX96089.1"/>
    <property type="molecule type" value="Genomic_DNA"/>
</dbReference>
<evidence type="ECO:0000313" key="5">
    <source>
        <dbReference type="EMBL" id="WPX96089.1"/>
    </source>
</evidence>
<dbReference type="Proteomes" id="UP001327219">
    <property type="component" value="Chromosome"/>
</dbReference>
<evidence type="ECO:0000259" key="4">
    <source>
        <dbReference type="Pfam" id="PF04586"/>
    </source>
</evidence>
<evidence type="ECO:0000256" key="3">
    <source>
        <dbReference type="ARBA" id="ARBA00022801"/>
    </source>
</evidence>
<dbReference type="Pfam" id="PF04586">
    <property type="entry name" value="Peptidase_S78"/>
    <property type="match status" value="1"/>
</dbReference>
<evidence type="ECO:0000313" key="6">
    <source>
        <dbReference type="Proteomes" id="UP001327219"/>
    </source>
</evidence>
<dbReference type="InterPro" id="IPR054613">
    <property type="entry name" value="Peptidase_S78_dom"/>
</dbReference>
<dbReference type="GO" id="GO:0006508">
    <property type="term" value="P:proteolysis"/>
    <property type="evidence" value="ECO:0007669"/>
    <property type="project" value="UniProtKB-KW"/>
</dbReference>
<sequence length="52" mass="5952">MQNQITDSLSIGYEVVDAYYKGYVRYITRVNLWEVSIVTFPANKFAGITCVN</sequence>
<keyword evidence="2 5" id="KW-0645">Protease</keyword>
<name>A0ABZ0UMD0_9RICK</name>
<evidence type="ECO:0000256" key="2">
    <source>
        <dbReference type="ARBA" id="ARBA00022670"/>
    </source>
</evidence>
<organism evidence="5 6">
    <name type="scientific">Candidatus Bandiella euplotis</name>
    <dbReference type="NCBI Taxonomy" id="1664265"/>
    <lineage>
        <taxon>Bacteria</taxon>
        <taxon>Pseudomonadati</taxon>
        <taxon>Pseudomonadota</taxon>
        <taxon>Alphaproteobacteria</taxon>
        <taxon>Rickettsiales</taxon>
        <taxon>Candidatus Midichloriaceae</taxon>
        <taxon>Candidatus Bandiella</taxon>
    </lineage>
</organism>
<reference evidence="5 6" key="1">
    <citation type="submission" date="2022-11" db="EMBL/GenBank/DDBJ databases">
        <title>Host association and intracellularity evolved multiple times independently in the Rickettsiales.</title>
        <authorList>
            <person name="Castelli M."/>
            <person name="Nardi T."/>
            <person name="Gammuto L."/>
            <person name="Bellinzona G."/>
            <person name="Sabaneyeva E."/>
            <person name="Potekhin A."/>
            <person name="Serra V."/>
            <person name="Petroni G."/>
            <person name="Sassera D."/>
        </authorList>
    </citation>
    <scope>NUCLEOTIDE SEQUENCE [LARGE SCALE GENOMIC DNA]</scope>
    <source>
        <strain evidence="5 6">NDG2</strain>
    </source>
</reference>
<accession>A0ABZ0UMD0</accession>